<feature type="region of interest" description="Disordered" evidence="1">
    <location>
        <begin position="194"/>
        <end position="213"/>
    </location>
</feature>
<organism evidence="3 4">
    <name type="scientific">Leucobacter triazinivorans</name>
    <dbReference type="NCBI Taxonomy" id="1784719"/>
    <lineage>
        <taxon>Bacteria</taxon>
        <taxon>Bacillati</taxon>
        <taxon>Actinomycetota</taxon>
        <taxon>Actinomycetes</taxon>
        <taxon>Micrococcales</taxon>
        <taxon>Microbacteriaceae</taxon>
        <taxon>Leucobacter</taxon>
    </lineage>
</organism>
<evidence type="ECO:0000313" key="4">
    <source>
        <dbReference type="Proteomes" id="UP000289260"/>
    </source>
</evidence>
<evidence type="ECO:0000313" key="3">
    <source>
        <dbReference type="EMBL" id="QBE49998.1"/>
    </source>
</evidence>
<dbReference type="EMBL" id="CP035806">
    <property type="protein sequence ID" value="QBE49998.1"/>
    <property type="molecule type" value="Genomic_DNA"/>
</dbReference>
<dbReference type="PANTHER" id="PTHR43355:SF2">
    <property type="entry name" value="FLAVIN REDUCTASE (NADPH)"/>
    <property type="match status" value="1"/>
</dbReference>
<reference evidence="3 4" key="1">
    <citation type="submission" date="2019-02" db="EMBL/GenBank/DDBJ databases">
        <authorList>
            <person name="Sun L."/>
            <person name="Pan D."/>
            <person name="Wu X."/>
        </authorList>
    </citation>
    <scope>NUCLEOTIDE SEQUENCE [LARGE SCALE GENOMIC DNA]</scope>
    <source>
        <strain evidence="3 4">JW-1</strain>
    </source>
</reference>
<dbReference type="GO" id="GO:0004074">
    <property type="term" value="F:biliverdin reductase [NAD(P)H] activity"/>
    <property type="evidence" value="ECO:0007669"/>
    <property type="project" value="TreeGrafter"/>
</dbReference>
<feature type="domain" description="NAD(P)-binding" evidence="2">
    <location>
        <begin position="8"/>
        <end position="189"/>
    </location>
</feature>
<dbReference type="Proteomes" id="UP000289260">
    <property type="component" value="Chromosome"/>
</dbReference>
<dbReference type="InterPro" id="IPR016040">
    <property type="entry name" value="NAD(P)-bd_dom"/>
</dbReference>
<evidence type="ECO:0000259" key="2">
    <source>
        <dbReference type="Pfam" id="PF13460"/>
    </source>
</evidence>
<feature type="compositionally biased region" description="Basic and acidic residues" evidence="1">
    <location>
        <begin position="204"/>
        <end position="213"/>
    </location>
</feature>
<dbReference type="KEGG" id="ltr:EVS81_15140"/>
<keyword evidence="4" id="KW-1185">Reference proteome</keyword>
<dbReference type="Pfam" id="PF13460">
    <property type="entry name" value="NAD_binding_10"/>
    <property type="match status" value="1"/>
</dbReference>
<dbReference type="AlphaFoldDB" id="A0A4P6KJ04"/>
<dbReference type="GO" id="GO:0042602">
    <property type="term" value="F:riboflavin reductase (NADPH) activity"/>
    <property type="evidence" value="ECO:0007669"/>
    <property type="project" value="TreeGrafter"/>
</dbReference>
<proteinExistence type="predicted"/>
<dbReference type="PANTHER" id="PTHR43355">
    <property type="entry name" value="FLAVIN REDUCTASE (NADPH)"/>
    <property type="match status" value="1"/>
</dbReference>
<protein>
    <submittedName>
        <fullName evidence="3">NmrA-like family protein</fullName>
    </submittedName>
</protein>
<dbReference type="Gene3D" id="3.40.50.720">
    <property type="entry name" value="NAD(P)-binding Rossmann-like Domain"/>
    <property type="match status" value="1"/>
</dbReference>
<dbReference type="OrthoDB" id="5510591at2"/>
<accession>A0A4P6KJ04</accession>
<gene>
    <name evidence="3" type="ORF">EVS81_15140</name>
</gene>
<dbReference type="SUPFAM" id="SSF51735">
    <property type="entry name" value="NAD(P)-binding Rossmann-fold domains"/>
    <property type="match status" value="1"/>
</dbReference>
<sequence length="213" mass="22870">MKNVIVIGANGRTAREAIIRLARQGDVALTLFLRRPERVADLATEDMTVIAGDAHNREALRAALAGQDIVIVALGGTDLDETTANTVRAAEDAGARRIIAVNAGGIYDELPEPFNTWDAAQVGFTRPANRRAADVVEQSSLDSTILRPVWLTDDDATDIELTRRGETYRGTETSRASLGEFIAGLVAHPESHIGENLGISRPGTDGDRPAAYR</sequence>
<dbReference type="RefSeq" id="WP_130111110.1">
    <property type="nucleotide sequence ID" value="NZ_CP035806.1"/>
</dbReference>
<name>A0A4P6KJ04_9MICO</name>
<dbReference type="InterPro" id="IPR051606">
    <property type="entry name" value="Polyketide_Oxido-like"/>
</dbReference>
<dbReference type="InterPro" id="IPR036291">
    <property type="entry name" value="NAD(P)-bd_dom_sf"/>
</dbReference>
<evidence type="ECO:0000256" key="1">
    <source>
        <dbReference type="SAM" id="MobiDB-lite"/>
    </source>
</evidence>